<organism evidence="3 4">
    <name type="scientific">Toxocara canis</name>
    <name type="common">Canine roundworm</name>
    <dbReference type="NCBI Taxonomy" id="6265"/>
    <lineage>
        <taxon>Eukaryota</taxon>
        <taxon>Metazoa</taxon>
        <taxon>Ecdysozoa</taxon>
        <taxon>Nematoda</taxon>
        <taxon>Chromadorea</taxon>
        <taxon>Rhabditida</taxon>
        <taxon>Spirurina</taxon>
        <taxon>Ascaridomorpha</taxon>
        <taxon>Ascaridoidea</taxon>
        <taxon>Toxocaridae</taxon>
        <taxon>Toxocara</taxon>
    </lineage>
</organism>
<evidence type="ECO:0000313" key="2">
    <source>
        <dbReference type="EMBL" id="VDM44537.1"/>
    </source>
</evidence>
<dbReference type="PANTHER" id="PTHR37973:SF1">
    <property type="entry name" value="DICKKOPF_N DOMAIN-CONTAINING PROTEIN"/>
    <property type="match status" value="1"/>
</dbReference>
<reference evidence="2 3" key="2">
    <citation type="submission" date="2018-11" db="EMBL/GenBank/DDBJ databases">
        <authorList>
            <consortium name="Pathogen Informatics"/>
        </authorList>
    </citation>
    <scope>NUCLEOTIDE SEQUENCE [LARGE SCALE GENOMIC DNA]</scope>
</reference>
<gene>
    <name evidence="2" type="ORF">TCNE_LOCUS13216</name>
</gene>
<evidence type="ECO:0000256" key="1">
    <source>
        <dbReference type="SAM" id="MobiDB-lite"/>
    </source>
</evidence>
<protein>
    <submittedName>
        <fullName evidence="4">Disintegrin domain-containing protein</fullName>
    </submittedName>
</protein>
<dbReference type="Proteomes" id="UP000050794">
    <property type="component" value="Unassembled WGS sequence"/>
</dbReference>
<dbReference type="EMBL" id="UYWY01021617">
    <property type="protein sequence ID" value="VDM44537.1"/>
    <property type="molecule type" value="Genomic_DNA"/>
</dbReference>
<sequence>MDGVDWRPFKGFGTVTYRHLRCGERSNGDSGFEEEIASGLEEGSANWFEEGSASGFEEGSTSGFEESGSGFEEGSGEGGTTIEIINLLPEAPCKEGIREIVVLMLDKPPRKITMTKKLFEKQQWLFERAENVSCVPFASCFNEDDCGGHTCTGLALNKCDCGACMTFSPCEDDSACGGLLGACNNETNTCDCDKGFRENGVDGMFGALTTVCNIKDCTPNSDSCFGLPCNKGVCSCV</sequence>
<evidence type="ECO:0000313" key="3">
    <source>
        <dbReference type="Proteomes" id="UP000050794"/>
    </source>
</evidence>
<dbReference type="WBParaSite" id="TCNE_0001321601-mRNA-1">
    <property type="protein sequence ID" value="TCNE_0001321601-mRNA-1"/>
    <property type="gene ID" value="TCNE_0001321601"/>
</dbReference>
<reference evidence="4" key="1">
    <citation type="submission" date="2016-06" db="UniProtKB">
        <authorList>
            <consortium name="WormBaseParasite"/>
        </authorList>
    </citation>
    <scope>IDENTIFICATION</scope>
</reference>
<dbReference type="AlphaFoldDB" id="A0A183UXJ6"/>
<accession>A0A183UXJ6</accession>
<dbReference type="PANTHER" id="PTHR37973">
    <property type="entry name" value="CHONDROITIN PROTEOGLYCAN 3"/>
    <property type="match status" value="1"/>
</dbReference>
<feature type="compositionally biased region" description="Low complexity" evidence="1">
    <location>
        <begin position="52"/>
        <end position="70"/>
    </location>
</feature>
<keyword evidence="3" id="KW-1185">Reference proteome</keyword>
<feature type="region of interest" description="Disordered" evidence="1">
    <location>
        <begin position="52"/>
        <end position="77"/>
    </location>
</feature>
<evidence type="ECO:0000313" key="4">
    <source>
        <dbReference type="WBParaSite" id="TCNE_0001321601-mRNA-1"/>
    </source>
</evidence>
<proteinExistence type="predicted"/>
<name>A0A183UXJ6_TOXCA</name>
<dbReference type="InterPro" id="IPR039260">
    <property type="entry name" value="Cpg-3"/>
</dbReference>